<sequence length="430" mass="45838">MTATSALPSGLAALDDDGRREYWAALALRCTPGLGSRGACLLLRHFGSAYAAITSLSRWPEAGVPSHKAEELARNTWRARARPEWEASRRLDAAIILWTDPRYPALLKELPDAPALFYAKGELSLLAGPCVAVVGSRESSAAALDMASAMAGELSRAGVTVVSGLAFGVDGRAHRAALTGPGRTIAVMPGGVDRIFPARHRELYQRMAEHGLIVSEMPPGTTPGPGAFPVRNRIISGLSLGLLMVEAVHAGSGSLITARLAAEQGRNVYVPSPDICRGPYREGTKKLLLEGARPVFRASDILADLFPHLKSALDTEDSQSPLSHTRPAQAQESSGGKTAPALQDTSPIRSTMPGKAPLPKEKSSAQDMTEEEAYLLSLLREKPLLQDELLHAAQDGGREWTSASVSAALMILEVKHLARRLSDGRYEANA</sequence>
<feature type="domain" description="Smf/DprA SLOG" evidence="3">
    <location>
        <begin position="95"/>
        <end position="304"/>
    </location>
</feature>
<dbReference type="Pfam" id="PF02481">
    <property type="entry name" value="DNA_processg_A"/>
    <property type="match status" value="1"/>
</dbReference>
<evidence type="ECO:0000256" key="1">
    <source>
        <dbReference type="ARBA" id="ARBA00006525"/>
    </source>
</evidence>
<dbReference type="GO" id="GO:0009294">
    <property type="term" value="P:DNA-mediated transformation"/>
    <property type="evidence" value="ECO:0007669"/>
    <property type="project" value="InterPro"/>
</dbReference>
<comment type="similarity">
    <text evidence="1">Belongs to the DprA/Smf family.</text>
</comment>
<evidence type="ECO:0000256" key="2">
    <source>
        <dbReference type="SAM" id="MobiDB-lite"/>
    </source>
</evidence>
<proteinExistence type="inferred from homology"/>
<organism evidence="4 5">
    <name type="scientific">Mailhella massiliensis</name>
    <dbReference type="NCBI Taxonomy" id="1903261"/>
    <lineage>
        <taxon>Bacteria</taxon>
        <taxon>Pseudomonadati</taxon>
        <taxon>Thermodesulfobacteriota</taxon>
        <taxon>Desulfovibrionia</taxon>
        <taxon>Desulfovibrionales</taxon>
        <taxon>Desulfovibrionaceae</taxon>
        <taxon>Mailhella</taxon>
    </lineage>
</organism>
<feature type="region of interest" description="Disordered" evidence="2">
    <location>
        <begin position="314"/>
        <end position="367"/>
    </location>
</feature>
<reference evidence="4" key="2">
    <citation type="submission" date="2021-09" db="EMBL/GenBank/DDBJ databases">
        <authorList>
            <person name="Gilroy R."/>
        </authorList>
    </citation>
    <scope>NUCLEOTIDE SEQUENCE</scope>
    <source>
        <strain evidence="4">ChiGjej2B2-19336</strain>
    </source>
</reference>
<dbReference type="EMBL" id="DYZA01000170">
    <property type="protein sequence ID" value="HJD97664.1"/>
    <property type="molecule type" value="Genomic_DNA"/>
</dbReference>
<evidence type="ECO:0000259" key="3">
    <source>
        <dbReference type="Pfam" id="PF02481"/>
    </source>
</evidence>
<feature type="compositionally biased region" description="Polar residues" evidence="2">
    <location>
        <begin position="318"/>
        <end position="336"/>
    </location>
</feature>
<reference evidence="4" key="1">
    <citation type="journal article" date="2021" name="PeerJ">
        <title>Extensive microbial diversity within the chicken gut microbiome revealed by metagenomics and culture.</title>
        <authorList>
            <person name="Gilroy R."/>
            <person name="Ravi A."/>
            <person name="Getino M."/>
            <person name="Pursley I."/>
            <person name="Horton D.L."/>
            <person name="Alikhan N.F."/>
            <person name="Baker D."/>
            <person name="Gharbi K."/>
            <person name="Hall N."/>
            <person name="Watson M."/>
            <person name="Adriaenssens E.M."/>
            <person name="Foster-Nyarko E."/>
            <person name="Jarju S."/>
            <person name="Secka A."/>
            <person name="Antonio M."/>
            <person name="Oren A."/>
            <person name="Chaudhuri R.R."/>
            <person name="La Ragione R."/>
            <person name="Hildebrand F."/>
            <person name="Pallen M.J."/>
        </authorList>
    </citation>
    <scope>NUCLEOTIDE SEQUENCE</scope>
    <source>
        <strain evidence="4">ChiGjej2B2-19336</strain>
    </source>
</reference>
<dbReference type="AlphaFoldDB" id="A0A921AXH8"/>
<comment type="caution">
    <text evidence="4">The sequence shown here is derived from an EMBL/GenBank/DDBJ whole genome shotgun (WGS) entry which is preliminary data.</text>
</comment>
<dbReference type="SUPFAM" id="SSF102405">
    <property type="entry name" value="MCP/YpsA-like"/>
    <property type="match status" value="1"/>
</dbReference>
<dbReference type="InterPro" id="IPR003488">
    <property type="entry name" value="DprA"/>
</dbReference>
<name>A0A921AXH8_9BACT</name>
<dbReference type="NCBIfam" id="TIGR00732">
    <property type="entry name" value="dprA"/>
    <property type="match status" value="1"/>
</dbReference>
<dbReference type="InterPro" id="IPR057666">
    <property type="entry name" value="DrpA_SLOG"/>
</dbReference>
<evidence type="ECO:0000313" key="5">
    <source>
        <dbReference type="Proteomes" id="UP000698963"/>
    </source>
</evidence>
<protein>
    <submittedName>
        <fullName evidence="4">DNA-processing protein DprA</fullName>
    </submittedName>
</protein>
<evidence type="ECO:0000313" key="4">
    <source>
        <dbReference type="EMBL" id="HJD97664.1"/>
    </source>
</evidence>
<dbReference type="RefSeq" id="WP_304122711.1">
    <property type="nucleotide sequence ID" value="NZ_DYZA01000170.1"/>
</dbReference>
<dbReference type="Proteomes" id="UP000698963">
    <property type="component" value="Unassembled WGS sequence"/>
</dbReference>
<gene>
    <name evidence="4" type="primary">dprA</name>
    <name evidence="4" type="ORF">K8W16_08475</name>
</gene>
<dbReference type="Gene3D" id="3.40.50.450">
    <property type="match status" value="1"/>
</dbReference>
<dbReference type="PANTHER" id="PTHR43022">
    <property type="entry name" value="PROTEIN SMF"/>
    <property type="match status" value="1"/>
</dbReference>
<dbReference type="PANTHER" id="PTHR43022:SF1">
    <property type="entry name" value="PROTEIN SMF"/>
    <property type="match status" value="1"/>
</dbReference>
<accession>A0A921AXH8</accession>